<evidence type="ECO:0000313" key="8">
    <source>
        <dbReference type="Proteomes" id="UP001141806"/>
    </source>
</evidence>
<evidence type="ECO:0000256" key="4">
    <source>
        <dbReference type="ARBA" id="ARBA00022989"/>
    </source>
</evidence>
<gene>
    <name evidence="7" type="ORF">NE237_013278</name>
</gene>
<dbReference type="AlphaFoldDB" id="A0A9Q0JZN1"/>
<protein>
    <submittedName>
        <fullName evidence="7">Uncharacterized protein</fullName>
    </submittedName>
</protein>
<dbReference type="PANTHER" id="PTHR11654">
    <property type="entry name" value="OLIGOPEPTIDE TRANSPORTER-RELATED"/>
    <property type="match status" value="1"/>
</dbReference>
<keyword evidence="4 6" id="KW-1133">Transmembrane helix</keyword>
<evidence type="ECO:0000256" key="3">
    <source>
        <dbReference type="ARBA" id="ARBA00022692"/>
    </source>
</evidence>
<keyword evidence="5 6" id="KW-0472">Membrane</keyword>
<dbReference type="Proteomes" id="UP001141806">
    <property type="component" value="Unassembled WGS sequence"/>
</dbReference>
<name>A0A9Q0JZN1_9MAGN</name>
<dbReference type="GO" id="GO:0022857">
    <property type="term" value="F:transmembrane transporter activity"/>
    <property type="evidence" value="ECO:0007669"/>
    <property type="project" value="InterPro"/>
</dbReference>
<dbReference type="OrthoDB" id="8904098at2759"/>
<sequence length="192" mass="22127">MNKKLFRIFEIPTQSILSKILSWRNDPFTPFSRIESLCPIDFEFVLAIVAMVVTTIVEAKRRVAVEHNVMLSGLWFGFQFFLLSISDFVTLSGMFEFFYSQAPTSMRSTCTALTWHSISIDYFLSSALVLLTKSRTKSSALVLLTNLVTKLFNKEWLGGIILNNNRLDLLYTLVCVLNLLNFLNYLYWAECF</sequence>
<proteinExistence type="inferred from homology"/>
<keyword evidence="8" id="KW-1185">Reference proteome</keyword>
<feature type="transmembrane region" description="Helical" evidence="6">
    <location>
        <begin position="169"/>
        <end position="188"/>
    </location>
</feature>
<dbReference type="Gene3D" id="1.20.1250.20">
    <property type="entry name" value="MFS general substrate transporter like domains"/>
    <property type="match status" value="1"/>
</dbReference>
<evidence type="ECO:0000256" key="6">
    <source>
        <dbReference type="SAM" id="Phobius"/>
    </source>
</evidence>
<feature type="transmembrane region" description="Helical" evidence="6">
    <location>
        <begin position="69"/>
        <end position="92"/>
    </location>
</feature>
<dbReference type="InterPro" id="IPR036259">
    <property type="entry name" value="MFS_trans_sf"/>
</dbReference>
<evidence type="ECO:0000313" key="7">
    <source>
        <dbReference type="EMBL" id="KAJ4956495.1"/>
    </source>
</evidence>
<accession>A0A9Q0JZN1</accession>
<dbReference type="Pfam" id="PF00854">
    <property type="entry name" value="PTR2"/>
    <property type="match status" value="1"/>
</dbReference>
<evidence type="ECO:0000256" key="1">
    <source>
        <dbReference type="ARBA" id="ARBA00004141"/>
    </source>
</evidence>
<dbReference type="GO" id="GO:0016020">
    <property type="term" value="C:membrane"/>
    <property type="evidence" value="ECO:0007669"/>
    <property type="project" value="UniProtKB-SubCell"/>
</dbReference>
<comment type="similarity">
    <text evidence="2">Belongs to the major facilitator superfamily. Proton-dependent oligopeptide transporter (POT/PTR) (TC 2.A.17) family.</text>
</comment>
<keyword evidence="3 6" id="KW-0812">Transmembrane</keyword>
<organism evidence="7 8">
    <name type="scientific">Protea cynaroides</name>
    <dbReference type="NCBI Taxonomy" id="273540"/>
    <lineage>
        <taxon>Eukaryota</taxon>
        <taxon>Viridiplantae</taxon>
        <taxon>Streptophyta</taxon>
        <taxon>Embryophyta</taxon>
        <taxon>Tracheophyta</taxon>
        <taxon>Spermatophyta</taxon>
        <taxon>Magnoliopsida</taxon>
        <taxon>Proteales</taxon>
        <taxon>Proteaceae</taxon>
        <taxon>Protea</taxon>
    </lineage>
</organism>
<evidence type="ECO:0000256" key="5">
    <source>
        <dbReference type="ARBA" id="ARBA00023136"/>
    </source>
</evidence>
<comment type="subcellular location">
    <subcellularLocation>
        <location evidence="1">Membrane</location>
        <topology evidence="1">Multi-pass membrane protein</topology>
    </subcellularLocation>
</comment>
<comment type="caution">
    <text evidence="7">The sequence shown here is derived from an EMBL/GenBank/DDBJ whole genome shotgun (WGS) entry which is preliminary data.</text>
</comment>
<evidence type="ECO:0000256" key="2">
    <source>
        <dbReference type="ARBA" id="ARBA00005982"/>
    </source>
</evidence>
<dbReference type="EMBL" id="JAMYWD010000011">
    <property type="protein sequence ID" value="KAJ4956495.1"/>
    <property type="molecule type" value="Genomic_DNA"/>
</dbReference>
<dbReference type="InterPro" id="IPR000109">
    <property type="entry name" value="POT_fam"/>
</dbReference>
<reference evidence="7" key="1">
    <citation type="journal article" date="2023" name="Plant J.">
        <title>The genome of the king protea, Protea cynaroides.</title>
        <authorList>
            <person name="Chang J."/>
            <person name="Duong T.A."/>
            <person name="Schoeman C."/>
            <person name="Ma X."/>
            <person name="Roodt D."/>
            <person name="Barker N."/>
            <person name="Li Z."/>
            <person name="Van de Peer Y."/>
            <person name="Mizrachi E."/>
        </authorList>
    </citation>
    <scope>NUCLEOTIDE SEQUENCE</scope>
    <source>
        <tissue evidence="7">Young leaves</tissue>
    </source>
</reference>